<evidence type="ECO:0000313" key="2">
    <source>
        <dbReference type="Proteomes" id="UP001291623"/>
    </source>
</evidence>
<organism evidence="1 2">
    <name type="scientific">Anisodus tanguticus</name>
    <dbReference type="NCBI Taxonomy" id="243964"/>
    <lineage>
        <taxon>Eukaryota</taxon>
        <taxon>Viridiplantae</taxon>
        <taxon>Streptophyta</taxon>
        <taxon>Embryophyta</taxon>
        <taxon>Tracheophyta</taxon>
        <taxon>Spermatophyta</taxon>
        <taxon>Magnoliopsida</taxon>
        <taxon>eudicotyledons</taxon>
        <taxon>Gunneridae</taxon>
        <taxon>Pentapetalae</taxon>
        <taxon>asterids</taxon>
        <taxon>lamiids</taxon>
        <taxon>Solanales</taxon>
        <taxon>Solanaceae</taxon>
        <taxon>Solanoideae</taxon>
        <taxon>Hyoscyameae</taxon>
        <taxon>Anisodus</taxon>
    </lineage>
</organism>
<sequence>MPHNLIPTEFMPSELQTGGPKESQDFVDLELEFLLAWSSVTSCSSFFQPNDVKVLLIDRSIYILHYVLLLADLLKRVIDAHRKLKEIHVKMKITEGNGDCAPCWARKLNVTMELLRKLVKAYQAQSIEKAICRTVQNIAAPIIAERVPKYKIDTVEFETLTLGSLPPTFQG</sequence>
<gene>
    <name evidence="1" type="ORF">RND71_039742</name>
</gene>
<name>A0AAE1QXE3_9SOLA</name>
<proteinExistence type="predicted"/>
<evidence type="ECO:0000313" key="1">
    <source>
        <dbReference type="EMBL" id="KAK4341241.1"/>
    </source>
</evidence>
<dbReference type="EMBL" id="JAVYJV010000022">
    <property type="protein sequence ID" value="KAK4341241.1"/>
    <property type="molecule type" value="Genomic_DNA"/>
</dbReference>
<accession>A0AAE1QXE3</accession>
<keyword evidence="2" id="KW-1185">Reference proteome</keyword>
<protein>
    <submittedName>
        <fullName evidence="1">Uncharacterized protein</fullName>
    </submittedName>
</protein>
<reference evidence="1" key="1">
    <citation type="submission" date="2023-12" db="EMBL/GenBank/DDBJ databases">
        <title>Genome assembly of Anisodus tanguticus.</title>
        <authorList>
            <person name="Wang Y.-J."/>
        </authorList>
    </citation>
    <scope>NUCLEOTIDE SEQUENCE</scope>
    <source>
        <strain evidence="1">KB-2021</strain>
        <tissue evidence="1">Leaf</tissue>
    </source>
</reference>
<dbReference type="AlphaFoldDB" id="A0AAE1QXE3"/>
<dbReference type="Proteomes" id="UP001291623">
    <property type="component" value="Unassembled WGS sequence"/>
</dbReference>
<comment type="caution">
    <text evidence="1">The sequence shown here is derived from an EMBL/GenBank/DDBJ whole genome shotgun (WGS) entry which is preliminary data.</text>
</comment>